<name>A0ABX8Z3W4_9NEIS</name>
<sequence>MHRAIFIPRKQQLVMLIMLLCAWLPIASIVSFSHSPILTQQVEQQRHSELAVDLDEHGHSHHDGDVAEQATGHVHGHANFDHDHDLSQILLETKTSIHLPQIAWQQQQHAADYPAPSYRLERPPRLKAIA</sequence>
<organism evidence="1 2">
    <name type="scientific">Deefgea tanakiae</name>
    <dbReference type="NCBI Taxonomy" id="2865840"/>
    <lineage>
        <taxon>Bacteria</taxon>
        <taxon>Pseudomonadati</taxon>
        <taxon>Pseudomonadota</taxon>
        <taxon>Betaproteobacteria</taxon>
        <taxon>Neisseriales</taxon>
        <taxon>Chitinibacteraceae</taxon>
        <taxon>Deefgea</taxon>
    </lineage>
</organism>
<gene>
    <name evidence="1" type="ORF">K4H28_13435</name>
</gene>
<reference evidence="1 2" key="1">
    <citation type="submission" date="2021-08" db="EMBL/GenBank/DDBJ databases">
        <title>complete genome sequencing of Deefgea sp. D25.</title>
        <authorList>
            <person name="Bae J.-W."/>
            <person name="Gim D.-H."/>
        </authorList>
    </citation>
    <scope>NUCLEOTIDE SEQUENCE [LARGE SCALE GENOMIC DNA]</scope>
    <source>
        <strain evidence="1 2">D25</strain>
    </source>
</reference>
<protein>
    <submittedName>
        <fullName evidence="1">Uncharacterized protein</fullName>
    </submittedName>
</protein>
<dbReference type="EMBL" id="CP081150">
    <property type="protein sequence ID" value="QZA77274.1"/>
    <property type="molecule type" value="Genomic_DNA"/>
</dbReference>
<dbReference type="Proteomes" id="UP000825679">
    <property type="component" value="Chromosome"/>
</dbReference>
<proteinExistence type="predicted"/>
<evidence type="ECO:0000313" key="2">
    <source>
        <dbReference type="Proteomes" id="UP000825679"/>
    </source>
</evidence>
<accession>A0ABX8Z3W4</accession>
<keyword evidence="2" id="KW-1185">Reference proteome</keyword>
<evidence type="ECO:0000313" key="1">
    <source>
        <dbReference type="EMBL" id="QZA77274.1"/>
    </source>
</evidence>
<dbReference type="RefSeq" id="WP_221005657.1">
    <property type="nucleotide sequence ID" value="NZ_CP081150.1"/>
</dbReference>